<feature type="transmembrane region" description="Helical" evidence="1">
    <location>
        <begin position="36"/>
        <end position="53"/>
    </location>
</feature>
<keyword evidence="3" id="KW-1185">Reference proteome</keyword>
<accession>A0A1M5JW51</accession>
<keyword evidence="1" id="KW-0472">Membrane</keyword>
<sequence length="59" mass="6737">MRSQKPRAGIFFYLGIIVFFYFSFDLAVNDYPLKITLLKGMLAGAGLLLPLVLKLREKE</sequence>
<dbReference type="AlphaFoldDB" id="A0A1M5JW51"/>
<dbReference type="STRING" id="1123382.SAMN02745221_00246"/>
<name>A0A1M5JW51_9FIRM</name>
<gene>
    <name evidence="2" type="ORF">SAMN02745221_00246</name>
</gene>
<reference evidence="3" key="1">
    <citation type="submission" date="2016-11" db="EMBL/GenBank/DDBJ databases">
        <authorList>
            <person name="Varghese N."/>
            <person name="Submissions S."/>
        </authorList>
    </citation>
    <scope>NUCLEOTIDE SEQUENCE [LARGE SCALE GENOMIC DNA]</scope>
    <source>
        <strain evidence="3">DSM 11003</strain>
    </source>
</reference>
<dbReference type="EMBL" id="FQWY01000003">
    <property type="protein sequence ID" value="SHG44758.1"/>
    <property type="molecule type" value="Genomic_DNA"/>
</dbReference>
<dbReference type="Proteomes" id="UP000242329">
    <property type="component" value="Unassembled WGS sequence"/>
</dbReference>
<evidence type="ECO:0000256" key="1">
    <source>
        <dbReference type="SAM" id="Phobius"/>
    </source>
</evidence>
<keyword evidence="1" id="KW-1133">Transmembrane helix</keyword>
<protein>
    <submittedName>
        <fullName evidence="2">Uncharacterized protein</fullName>
    </submittedName>
</protein>
<evidence type="ECO:0000313" key="2">
    <source>
        <dbReference type="EMBL" id="SHG44758.1"/>
    </source>
</evidence>
<evidence type="ECO:0000313" key="3">
    <source>
        <dbReference type="Proteomes" id="UP000242329"/>
    </source>
</evidence>
<dbReference type="RefSeq" id="WP_073089118.1">
    <property type="nucleotide sequence ID" value="NZ_FQWY01000003.1"/>
</dbReference>
<keyword evidence="1" id="KW-0812">Transmembrane</keyword>
<proteinExistence type="predicted"/>
<organism evidence="2 3">
    <name type="scientific">Thermosyntropha lipolytica DSM 11003</name>
    <dbReference type="NCBI Taxonomy" id="1123382"/>
    <lineage>
        <taxon>Bacteria</taxon>
        <taxon>Bacillati</taxon>
        <taxon>Bacillota</taxon>
        <taxon>Clostridia</taxon>
        <taxon>Eubacteriales</taxon>
        <taxon>Syntrophomonadaceae</taxon>
        <taxon>Thermosyntropha</taxon>
    </lineage>
</organism>
<feature type="transmembrane region" description="Helical" evidence="1">
    <location>
        <begin position="7"/>
        <end position="24"/>
    </location>
</feature>